<dbReference type="EMBL" id="MT142389">
    <property type="protein sequence ID" value="QJA79631.1"/>
    <property type="molecule type" value="Genomic_DNA"/>
</dbReference>
<dbReference type="EMBL" id="MT141499">
    <property type="protein sequence ID" value="QJA63543.1"/>
    <property type="molecule type" value="Genomic_DNA"/>
</dbReference>
<accession>A0A6M3KDD4</accession>
<dbReference type="AlphaFoldDB" id="A0A6M3KDD4"/>
<reference evidence="2" key="1">
    <citation type="submission" date="2020-03" db="EMBL/GenBank/DDBJ databases">
        <title>The deep terrestrial virosphere.</title>
        <authorList>
            <person name="Holmfeldt K."/>
            <person name="Nilsson E."/>
            <person name="Simone D."/>
            <person name="Lopez-Fernandez M."/>
            <person name="Wu X."/>
            <person name="de Brujin I."/>
            <person name="Lundin D."/>
            <person name="Andersson A."/>
            <person name="Bertilsson S."/>
            <person name="Dopson M."/>
        </authorList>
    </citation>
    <scope>NUCLEOTIDE SEQUENCE</scope>
    <source>
        <strain evidence="2">MM415A00846</strain>
        <strain evidence="1">MM415B00619</strain>
    </source>
</reference>
<name>A0A6M3KDD4_9ZZZZ</name>
<protein>
    <submittedName>
        <fullName evidence="2">Uncharacterized protein</fullName>
    </submittedName>
</protein>
<organism evidence="2">
    <name type="scientific">viral metagenome</name>
    <dbReference type="NCBI Taxonomy" id="1070528"/>
    <lineage>
        <taxon>unclassified sequences</taxon>
        <taxon>metagenomes</taxon>
        <taxon>organismal metagenomes</taxon>
    </lineage>
</organism>
<proteinExistence type="predicted"/>
<evidence type="ECO:0000313" key="1">
    <source>
        <dbReference type="EMBL" id="QJA63543.1"/>
    </source>
</evidence>
<gene>
    <name evidence="2" type="ORF">MM415A00846_0010</name>
    <name evidence="1" type="ORF">MM415B00619_0022</name>
</gene>
<evidence type="ECO:0000313" key="2">
    <source>
        <dbReference type="EMBL" id="QJA79631.1"/>
    </source>
</evidence>
<sequence>MGDRTRDADLKQLYQEREGKSVVEREKIDKLMHDIRSQDNPEINRAREDIVRTVRAGQGKATRAATERLKILTHKKGVEHRG</sequence>